<evidence type="ECO:0000313" key="1">
    <source>
        <dbReference type="EMBL" id="KAF9754901.1"/>
    </source>
</evidence>
<evidence type="ECO:0000313" key="2">
    <source>
        <dbReference type="Proteomes" id="UP000616885"/>
    </source>
</evidence>
<accession>A0A8H7NFT8</accession>
<gene>
    <name evidence="1" type="ORF">IM811_010342</name>
</gene>
<proteinExistence type="predicted"/>
<name>A0A8H7NFT8_BIOOC</name>
<reference evidence="1" key="1">
    <citation type="submission" date="2020-10" db="EMBL/GenBank/DDBJ databases">
        <title>High-Quality Genome Resource of Clonostachys rosea strain S41 by Oxford Nanopore Long-Read Sequencing.</title>
        <authorList>
            <person name="Wang H."/>
        </authorList>
    </citation>
    <scope>NUCLEOTIDE SEQUENCE</scope>
    <source>
        <strain evidence="1">S41</strain>
    </source>
</reference>
<dbReference type="AlphaFoldDB" id="A0A8H7NFT8"/>
<protein>
    <submittedName>
        <fullName evidence="1">Uncharacterized protein</fullName>
    </submittedName>
</protein>
<comment type="caution">
    <text evidence="1">The sequence shown here is derived from an EMBL/GenBank/DDBJ whole genome shotgun (WGS) entry which is preliminary data.</text>
</comment>
<dbReference type="EMBL" id="JADCTT010000003">
    <property type="protein sequence ID" value="KAF9754901.1"/>
    <property type="molecule type" value="Genomic_DNA"/>
</dbReference>
<dbReference type="Proteomes" id="UP000616885">
    <property type="component" value="Unassembled WGS sequence"/>
</dbReference>
<sequence length="100" mass="11095">MHYIRCLSSPKLSPSGKNTQLEVVFTITTDLGDSFLSPKEPIELEAILHVTAGKKDSKTLPLSKRGQLVWKYGQRIAKPVFLLPHRHPDHRGGPRGASPD</sequence>
<organism evidence="1 2">
    <name type="scientific">Bionectria ochroleuca</name>
    <name type="common">Gliocladium roseum</name>
    <dbReference type="NCBI Taxonomy" id="29856"/>
    <lineage>
        <taxon>Eukaryota</taxon>
        <taxon>Fungi</taxon>
        <taxon>Dikarya</taxon>
        <taxon>Ascomycota</taxon>
        <taxon>Pezizomycotina</taxon>
        <taxon>Sordariomycetes</taxon>
        <taxon>Hypocreomycetidae</taxon>
        <taxon>Hypocreales</taxon>
        <taxon>Bionectriaceae</taxon>
        <taxon>Clonostachys</taxon>
    </lineage>
</organism>